<reference evidence="1" key="1">
    <citation type="submission" date="2022-09" db="EMBL/GenBank/DDBJ databases">
        <authorList>
            <person name="Li Z.-J."/>
        </authorList>
    </citation>
    <scope>NUCLEOTIDE SEQUENCE</scope>
    <source>
        <strain evidence="1">TGB11</strain>
    </source>
</reference>
<dbReference type="RefSeq" id="WP_269578446.1">
    <property type="nucleotide sequence ID" value="NZ_CP114588.1"/>
</dbReference>
<dbReference type="InterPro" id="IPR029465">
    <property type="entry name" value="ATPgrasp_TupA"/>
</dbReference>
<evidence type="ECO:0000313" key="1">
    <source>
        <dbReference type="EMBL" id="WBA07861.1"/>
    </source>
</evidence>
<gene>
    <name evidence="1" type="ORF">N8M53_08385</name>
</gene>
<dbReference type="AlphaFoldDB" id="A0AA47KJ39"/>
<accession>A0AA47KJ39</accession>
<dbReference type="EMBL" id="CP114588">
    <property type="protein sequence ID" value="WBA07861.1"/>
    <property type="molecule type" value="Genomic_DNA"/>
</dbReference>
<dbReference type="Proteomes" id="UP001164748">
    <property type="component" value="Chromosome"/>
</dbReference>
<evidence type="ECO:0000313" key="2">
    <source>
        <dbReference type="Proteomes" id="UP001164748"/>
    </source>
</evidence>
<name>A0AA47KJ39_9GAMM</name>
<sequence length="297" mass="34940">MKKILKRNELLRNISDLKRFYTINGYIPKIKEPKSFNEKILNRKAFSNPREFSMFADKIAAKKHVEETLDKEVVIPTLFVSDSLSIEEINHLIDEHQNIVVKANHNSGPVYIVSSETSEIKKKEIVSDMKRQLKDDYGKKQNETWYSLIDRKIIIEEQLSPEQGQSDLRDYKFHVFKQKDGSQKVLLHIDFERGRNHNRSFYDEDMNWLPFSTFVPTVNTQIEKPKNFDLMLKSAKKLAEPFSYVRIDFYNIDGAIYFGEFTFAPGSGISNKFTNKDYDFWMGSLWQLNDFGEEFLT</sequence>
<dbReference type="Pfam" id="PF14305">
    <property type="entry name" value="ATPgrasp_TupA"/>
    <property type="match status" value="1"/>
</dbReference>
<organism evidence="1 2">
    <name type="scientific">Salinivibrio kushneri</name>
    <dbReference type="NCBI Taxonomy" id="1908198"/>
    <lineage>
        <taxon>Bacteria</taxon>
        <taxon>Pseudomonadati</taxon>
        <taxon>Pseudomonadota</taxon>
        <taxon>Gammaproteobacteria</taxon>
        <taxon>Vibrionales</taxon>
        <taxon>Vibrionaceae</taxon>
        <taxon>Salinivibrio</taxon>
    </lineage>
</organism>
<protein>
    <submittedName>
        <fullName evidence="1">ATP-grasp fold amidoligase family protein</fullName>
    </submittedName>
</protein>
<proteinExistence type="predicted"/>